<feature type="transmembrane region" description="Helical" evidence="2">
    <location>
        <begin position="210"/>
        <end position="233"/>
    </location>
</feature>
<feature type="transmembrane region" description="Helical" evidence="2">
    <location>
        <begin position="245"/>
        <end position="265"/>
    </location>
</feature>
<evidence type="ECO:0000256" key="1">
    <source>
        <dbReference type="SAM" id="MobiDB-lite"/>
    </source>
</evidence>
<dbReference type="PANTHER" id="PTHR23028:SF53">
    <property type="entry name" value="ACYL_TRANSF_3 DOMAIN-CONTAINING PROTEIN"/>
    <property type="match status" value="1"/>
</dbReference>
<dbReference type="InterPro" id="IPR002656">
    <property type="entry name" value="Acyl_transf_3_dom"/>
</dbReference>
<feature type="transmembrane region" description="Helical" evidence="2">
    <location>
        <begin position="160"/>
        <end position="178"/>
    </location>
</feature>
<dbReference type="RefSeq" id="WP_352983868.1">
    <property type="nucleotide sequence ID" value="NZ_JBEQNA010000006.1"/>
</dbReference>
<keyword evidence="2" id="KW-0472">Membrane</keyword>
<dbReference type="GO" id="GO:0016746">
    <property type="term" value="F:acyltransferase activity"/>
    <property type="evidence" value="ECO:0007669"/>
    <property type="project" value="UniProtKB-KW"/>
</dbReference>
<feature type="region of interest" description="Disordered" evidence="1">
    <location>
        <begin position="691"/>
        <end position="724"/>
    </location>
</feature>
<feature type="transmembrane region" description="Helical" evidence="2">
    <location>
        <begin position="271"/>
        <end position="288"/>
    </location>
</feature>
<feature type="transmembrane region" description="Helical" evidence="2">
    <location>
        <begin position="374"/>
        <end position="394"/>
    </location>
</feature>
<keyword evidence="2" id="KW-0812">Transmembrane</keyword>
<dbReference type="Pfam" id="PF01757">
    <property type="entry name" value="Acyl_transf_3"/>
    <property type="match status" value="1"/>
</dbReference>
<feature type="region of interest" description="Disordered" evidence="1">
    <location>
        <begin position="1"/>
        <end position="20"/>
    </location>
</feature>
<dbReference type="PANTHER" id="PTHR23028">
    <property type="entry name" value="ACETYLTRANSFERASE"/>
    <property type="match status" value="1"/>
</dbReference>
<feature type="transmembrane region" description="Helical" evidence="2">
    <location>
        <begin position="300"/>
        <end position="320"/>
    </location>
</feature>
<evidence type="ECO:0000256" key="2">
    <source>
        <dbReference type="SAM" id="Phobius"/>
    </source>
</evidence>
<evidence type="ECO:0000313" key="6">
    <source>
        <dbReference type="Proteomes" id="UP001432401"/>
    </source>
</evidence>
<sequence>MPLPAPFRPEPSPARVEPGRRRSDIEGLRAVAALLIAVYHIWFGTVSGGVDVFLLLTGFLVTGSLVRSVERDGRIAFGAFWARLVERLFPAGAVVLAAVLAGAYLLLPRSRWTGVIAEVQASALYFGNWRLALDSVDYMAENASASPVQHFWSLAVQGQFYLLWPLLIAAAGLLAARLGRNVRAVALPAVGAVLAVSFAYSLWITAAEPVWAYFDTGARLWEPALGGVLALVVHRVRLPRRLRTAAGWLGLAALAACGVVVGDALPYPGFASLWPVCAAVLVVLAGTGGDGAPLSATRLLGLRPLTWLGGHAYTLFLWHWPVLVFHLEVTGQDRPTPAGGLLVLGVSFAAAVATSRVVDGGVGRLTRTRSAPSWSLAAGVLFVVPVLAAGLLWGGSIEHDRRLRLELSSDPLAYPGAAVHLDPELRANLPALPVYPDTTTVVRDTIDQTSECNSLLPDTEMRRCVFGDPGADYTLVLTGSSHARHWFQALRPIAERHGWRLVVMTKNACQFSAEPQTYRGEPFAECTVWNDRVMDEIATLRPDAVFALGSLTRAGEGASEHVPDGFVERWRQLEDLGADVVAVRDTPRFGFDVAECVDRHGAGRCTEDQSRSMALSSPFEDLEEVPGNTRFLDMTDYLCEEGRCRGVIGNQLVYYDSDHFSYAFSTSLAVVLEPHLLDALVDAPADGGSLAEAAGHPLVPVGSSGEEADGPPRTGPTGSGGEGP</sequence>
<feature type="compositionally biased region" description="Pro residues" evidence="1">
    <location>
        <begin position="1"/>
        <end position="12"/>
    </location>
</feature>
<evidence type="ECO:0000313" key="5">
    <source>
        <dbReference type="EMBL" id="MES0834791.1"/>
    </source>
</evidence>
<keyword evidence="6" id="KW-1185">Reference proteome</keyword>
<feature type="transmembrane region" description="Helical" evidence="2">
    <location>
        <begin position="340"/>
        <end position="362"/>
    </location>
</feature>
<dbReference type="InterPro" id="IPR043968">
    <property type="entry name" value="SGNH"/>
</dbReference>
<keyword evidence="2" id="KW-1133">Transmembrane helix</keyword>
<keyword evidence="5" id="KW-0012">Acyltransferase</keyword>
<protein>
    <submittedName>
        <fullName evidence="5">Acyltransferase family protein</fullName>
        <ecNumber evidence="5">2.3.1.-</ecNumber>
    </submittedName>
</protein>
<dbReference type="Proteomes" id="UP001432401">
    <property type="component" value="Unassembled WGS sequence"/>
</dbReference>
<accession>A0ABV1ZUJ9</accession>
<evidence type="ECO:0000259" key="3">
    <source>
        <dbReference type="Pfam" id="PF01757"/>
    </source>
</evidence>
<feature type="transmembrane region" description="Helical" evidence="2">
    <location>
        <begin position="49"/>
        <end position="67"/>
    </location>
</feature>
<dbReference type="EMBL" id="JBEQNB010000006">
    <property type="protein sequence ID" value="MES0834791.1"/>
    <property type="molecule type" value="Genomic_DNA"/>
</dbReference>
<evidence type="ECO:0000259" key="4">
    <source>
        <dbReference type="Pfam" id="PF19040"/>
    </source>
</evidence>
<feature type="transmembrane region" description="Helical" evidence="2">
    <location>
        <begin position="185"/>
        <end position="204"/>
    </location>
</feature>
<gene>
    <name evidence="5" type="ORF">ABUK86_13505</name>
</gene>
<dbReference type="InterPro" id="IPR050879">
    <property type="entry name" value="Acyltransferase_3"/>
</dbReference>
<feature type="domain" description="Acyltransferase 3" evidence="3">
    <location>
        <begin position="24"/>
        <end position="355"/>
    </location>
</feature>
<feature type="domain" description="SGNH" evidence="4">
    <location>
        <begin position="460"/>
        <end position="672"/>
    </location>
</feature>
<organism evidence="5 6">
    <name type="scientific">Nocardiopsis tropica</name>
    <dbReference type="NCBI Taxonomy" id="109330"/>
    <lineage>
        <taxon>Bacteria</taxon>
        <taxon>Bacillati</taxon>
        <taxon>Actinomycetota</taxon>
        <taxon>Actinomycetes</taxon>
        <taxon>Streptosporangiales</taxon>
        <taxon>Nocardiopsidaceae</taxon>
        <taxon>Nocardiopsis</taxon>
    </lineage>
</organism>
<reference evidence="5 6" key="1">
    <citation type="submission" date="2024-06" db="EMBL/GenBank/DDBJ databases">
        <authorList>
            <person name="Bataeva Y.V."/>
            <person name="Grigorian L.N."/>
            <person name="Solomentsev V.I."/>
        </authorList>
    </citation>
    <scope>NUCLEOTIDE SEQUENCE [LARGE SCALE GENOMIC DNA]</scope>
    <source>
        <strain evidence="6">SCPM-O-B-12605 (RCAM04882)</strain>
    </source>
</reference>
<keyword evidence="5" id="KW-0808">Transferase</keyword>
<comment type="caution">
    <text evidence="5">The sequence shown here is derived from an EMBL/GenBank/DDBJ whole genome shotgun (WGS) entry which is preliminary data.</text>
</comment>
<dbReference type="Pfam" id="PF19040">
    <property type="entry name" value="SGNH"/>
    <property type="match status" value="1"/>
</dbReference>
<proteinExistence type="predicted"/>
<name>A0ABV1ZUJ9_9ACTN</name>
<feature type="transmembrane region" description="Helical" evidence="2">
    <location>
        <begin position="88"/>
        <end position="107"/>
    </location>
</feature>
<dbReference type="EC" id="2.3.1.-" evidence="5"/>